<evidence type="ECO:0000256" key="3">
    <source>
        <dbReference type="ARBA" id="ARBA00022741"/>
    </source>
</evidence>
<keyword evidence="5 6" id="KW-0067">ATP-binding</keyword>
<feature type="domain" description="Protein kinase" evidence="7">
    <location>
        <begin position="105"/>
        <end position="384"/>
    </location>
</feature>
<dbReference type="InterPro" id="IPR011009">
    <property type="entry name" value="Kinase-like_dom_sf"/>
</dbReference>
<dbReference type="PANTHER" id="PTHR24349">
    <property type="entry name" value="SERINE/THREONINE-PROTEIN KINASE"/>
    <property type="match status" value="1"/>
</dbReference>
<dbReference type="FunFam" id="3.30.200.20:FF:000042">
    <property type="entry name" value="Aurora kinase A"/>
    <property type="match status" value="1"/>
</dbReference>
<gene>
    <name evidence="8" type="ORF">WJX84_004050</name>
</gene>
<dbReference type="InterPro" id="IPR000719">
    <property type="entry name" value="Prot_kinase_dom"/>
</dbReference>
<dbReference type="SUPFAM" id="SSF56112">
    <property type="entry name" value="Protein kinase-like (PK-like)"/>
    <property type="match status" value="1"/>
</dbReference>
<keyword evidence="3 6" id="KW-0547">Nucleotide-binding</keyword>
<evidence type="ECO:0000256" key="6">
    <source>
        <dbReference type="PROSITE-ProRule" id="PRU10141"/>
    </source>
</evidence>
<evidence type="ECO:0000256" key="4">
    <source>
        <dbReference type="ARBA" id="ARBA00022777"/>
    </source>
</evidence>
<dbReference type="GO" id="GO:0005524">
    <property type="term" value="F:ATP binding"/>
    <property type="evidence" value="ECO:0007669"/>
    <property type="project" value="UniProtKB-UniRule"/>
</dbReference>
<organism evidence="8 9">
    <name type="scientific">Apatococcus fuscideae</name>
    <dbReference type="NCBI Taxonomy" id="2026836"/>
    <lineage>
        <taxon>Eukaryota</taxon>
        <taxon>Viridiplantae</taxon>
        <taxon>Chlorophyta</taxon>
        <taxon>core chlorophytes</taxon>
        <taxon>Trebouxiophyceae</taxon>
        <taxon>Chlorellales</taxon>
        <taxon>Chlorellaceae</taxon>
        <taxon>Apatococcus</taxon>
    </lineage>
</organism>
<comment type="caution">
    <text evidence="8">The sequence shown here is derived from an EMBL/GenBank/DDBJ whole genome shotgun (WGS) entry which is preliminary data.</text>
</comment>
<dbReference type="EMBL" id="JALJOV010001567">
    <property type="protein sequence ID" value="KAK9846093.1"/>
    <property type="molecule type" value="Genomic_DNA"/>
</dbReference>
<evidence type="ECO:0000256" key="1">
    <source>
        <dbReference type="ARBA" id="ARBA00022527"/>
    </source>
</evidence>
<accession>A0AAW1SKM7</accession>
<sequence length="506" mass="54925">MASTLGAGCLVGKAARGSNHSTLQQTRVQRQQSTFYPAYSCPPQKARRQPEVAAQVAAPSSVAESTGTGLGLWEAAGGTAASHAASWGLNNSGELGLPLDFSTYYQLGRQIGAGAYGTVYEATEKATGDKLAVKVLPKQRGKLTREKTLSKIQQELEVLAALQDCQQVVCLEDIFEDSQWVYIVQELCEGGDLAEGLKAHGACTESQAAAIIYEVLKVIATCHAEGLLHGDIKPANFMMRPALSKPWEALDAGRLRSPWLMAIDFGCSQPANKARAFIRRTGTPVYMAPEVFQRQYGMSADLWSLGMMFYELLACRLPFWDSMDDCKSKTIDEVAKSVVTDDVPMDYGPFEAMSRQGMDLLHRLTQRDPSKRITAEAALEHPWFRAHFVVKTAIVLHICPQVSAWLQQPIGSNALIEGLELRLKSPSLQAAAGATVTANIFMLPSTSGNRIHFSLGTELILFIVRRKPNSTPFAQQGCQESLLRSKLSHAPGGVQSISAFGDASCV</sequence>
<evidence type="ECO:0000259" key="7">
    <source>
        <dbReference type="PROSITE" id="PS50011"/>
    </source>
</evidence>
<proteinExistence type="predicted"/>
<keyword evidence="4" id="KW-0418">Kinase</keyword>
<dbReference type="AlphaFoldDB" id="A0AAW1SKM7"/>
<reference evidence="8 9" key="1">
    <citation type="journal article" date="2024" name="Nat. Commun.">
        <title>Phylogenomics reveals the evolutionary origins of lichenization in chlorophyte algae.</title>
        <authorList>
            <person name="Puginier C."/>
            <person name="Libourel C."/>
            <person name="Otte J."/>
            <person name="Skaloud P."/>
            <person name="Haon M."/>
            <person name="Grisel S."/>
            <person name="Petersen M."/>
            <person name="Berrin J.G."/>
            <person name="Delaux P.M."/>
            <person name="Dal Grande F."/>
            <person name="Keller J."/>
        </authorList>
    </citation>
    <scope>NUCLEOTIDE SEQUENCE [LARGE SCALE GENOMIC DNA]</scope>
    <source>
        <strain evidence="8 9">SAG 2523</strain>
    </source>
</reference>
<evidence type="ECO:0000313" key="9">
    <source>
        <dbReference type="Proteomes" id="UP001485043"/>
    </source>
</evidence>
<keyword evidence="9" id="KW-1185">Reference proteome</keyword>
<dbReference type="InterPro" id="IPR050205">
    <property type="entry name" value="CDPK_Ser/Thr_kinases"/>
</dbReference>
<dbReference type="Proteomes" id="UP001485043">
    <property type="component" value="Unassembled WGS sequence"/>
</dbReference>
<dbReference type="InterPro" id="IPR017441">
    <property type="entry name" value="Protein_kinase_ATP_BS"/>
</dbReference>
<evidence type="ECO:0000313" key="8">
    <source>
        <dbReference type="EMBL" id="KAK9846093.1"/>
    </source>
</evidence>
<keyword evidence="2" id="KW-0808">Transferase</keyword>
<dbReference type="Gene3D" id="1.10.510.10">
    <property type="entry name" value="Transferase(Phosphotransferase) domain 1"/>
    <property type="match status" value="1"/>
</dbReference>
<dbReference type="Pfam" id="PF00069">
    <property type="entry name" value="Pkinase"/>
    <property type="match status" value="1"/>
</dbReference>
<evidence type="ECO:0000256" key="2">
    <source>
        <dbReference type="ARBA" id="ARBA00022679"/>
    </source>
</evidence>
<name>A0AAW1SKM7_9CHLO</name>
<protein>
    <recommendedName>
        <fullName evidence="7">Protein kinase domain-containing protein</fullName>
    </recommendedName>
</protein>
<evidence type="ECO:0000256" key="5">
    <source>
        <dbReference type="ARBA" id="ARBA00022840"/>
    </source>
</evidence>
<dbReference type="InterPro" id="IPR008271">
    <property type="entry name" value="Ser/Thr_kinase_AS"/>
</dbReference>
<keyword evidence="1" id="KW-0723">Serine/threonine-protein kinase</keyword>
<dbReference type="PROSITE" id="PS00108">
    <property type="entry name" value="PROTEIN_KINASE_ST"/>
    <property type="match status" value="1"/>
</dbReference>
<dbReference type="PROSITE" id="PS50011">
    <property type="entry name" value="PROTEIN_KINASE_DOM"/>
    <property type="match status" value="1"/>
</dbReference>
<dbReference type="GO" id="GO:0004674">
    <property type="term" value="F:protein serine/threonine kinase activity"/>
    <property type="evidence" value="ECO:0007669"/>
    <property type="project" value="UniProtKB-KW"/>
</dbReference>
<dbReference type="SMART" id="SM00220">
    <property type="entry name" value="S_TKc"/>
    <property type="match status" value="1"/>
</dbReference>
<dbReference type="PROSITE" id="PS00107">
    <property type="entry name" value="PROTEIN_KINASE_ATP"/>
    <property type="match status" value="1"/>
</dbReference>
<feature type="binding site" evidence="6">
    <location>
        <position position="134"/>
    </location>
    <ligand>
        <name>ATP</name>
        <dbReference type="ChEBI" id="CHEBI:30616"/>
    </ligand>
</feature>